<dbReference type="Bgee" id="ENSACLG00000024390">
    <property type="expression patterns" value="Expressed in camera-type eye"/>
</dbReference>
<feature type="domain" description="Ephrin RBD" evidence="10">
    <location>
        <begin position="108"/>
        <end position="244"/>
    </location>
</feature>
<evidence type="ECO:0000313" key="11">
    <source>
        <dbReference type="Ensembl" id="ENSACLP00000035994.1"/>
    </source>
</evidence>
<dbReference type="PROSITE" id="PS51551">
    <property type="entry name" value="EPHRIN_RBD_2"/>
    <property type="match status" value="1"/>
</dbReference>
<evidence type="ECO:0000256" key="3">
    <source>
        <dbReference type="ARBA" id="ARBA00023136"/>
    </source>
</evidence>
<dbReference type="GO" id="GO:0048514">
    <property type="term" value="P:blood vessel morphogenesis"/>
    <property type="evidence" value="ECO:0007669"/>
    <property type="project" value="TreeGrafter"/>
</dbReference>
<evidence type="ECO:0000256" key="7">
    <source>
        <dbReference type="RuleBase" id="RU004375"/>
    </source>
</evidence>
<dbReference type="PANTHER" id="PTHR11304">
    <property type="entry name" value="EPHRIN"/>
    <property type="match status" value="1"/>
</dbReference>
<dbReference type="Gene3D" id="2.60.40.420">
    <property type="entry name" value="Cupredoxins - blue copper proteins"/>
    <property type="match status" value="1"/>
</dbReference>
<dbReference type="STRING" id="8154.ENSACLP00000035994"/>
<comment type="similarity">
    <text evidence="6 7">Belongs to the ephrin family.</text>
</comment>
<dbReference type="OrthoDB" id="6250301at2759"/>
<comment type="subcellular location">
    <subcellularLocation>
        <location evidence="1">Membrane</location>
    </subcellularLocation>
</comment>
<dbReference type="GO" id="GO:0048013">
    <property type="term" value="P:ephrin receptor signaling pathway"/>
    <property type="evidence" value="ECO:0007669"/>
    <property type="project" value="TreeGrafter"/>
</dbReference>
<dbReference type="InterPro" id="IPR008972">
    <property type="entry name" value="Cupredoxin"/>
</dbReference>
<keyword evidence="9" id="KW-1133">Transmembrane helix</keyword>
<accession>A0A3P8R3F6</accession>
<evidence type="ECO:0000256" key="1">
    <source>
        <dbReference type="ARBA" id="ARBA00004370"/>
    </source>
</evidence>
<feature type="transmembrane region" description="Helical" evidence="9">
    <location>
        <begin position="293"/>
        <end position="316"/>
    </location>
</feature>
<reference evidence="11" key="3">
    <citation type="submission" date="2025-08" db="UniProtKB">
        <authorList>
            <consortium name="Ensembl"/>
        </authorList>
    </citation>
    <scope>IDENTIFICATION</scope>
</reference>
<dbReference type="PROSITE" id="PS01299">
    <property type="entry name" value="EPHRIN_RBD_1"/>
    <property type="match status" value="1"/>
</dbReference>
<dbReference type="OMA" id="HWSSSNT"/>
<dbReference type="Proteomes" id="UP000265100">
    <property type="component" value="Chromosome 1"/>
</dbReference>
<keyword evidence="12" id="KW-1185">Reference proteome</keyword>
<evidence type="ECO:0000313" key="12">
    <source>
        <dbReference type="Proteomes" id="UP000265100"/>
    </source>
</evidence>
<keyword evidence="4 6" id="KW-1015">Disulfide bond</keyword>
<keyword evidence="5" id="KW-0325">Glycoprotein</keyword>
<name>A0A3P8R3F6_ASTCA</name>
<dbReference type="GO" id="GO:0046875">
    <property type="term" value="F:ephrin receptor binding"/>
    <property type="evidence" value="ECO:0007669"/>
    <property type="project" value="TreeGrafter"/>
</dbReference>
<keyword evidence="2" id="KW-0732">Signal</keyword>
<reference evidence="11 12" key="1">
    <citation type="submission" date="2018-05" db="EMBL/GenBank/DDBJ databases">
        <authorList>
            <person name="Datahose"/>
        </authorList>
    </citation>
    <scope>NUCLEOTIDE SEQUENCE</scope>
</reference>
<feature type="region of interest" description="Disordered" evidence="8">
    <location>
        <begin position="246"/>
        <end position="283"/>
    </location>
</feature>
<comment type="caution">
    <text evidence="6">Lacks conserved residue(s) required for the propagation of feature annotation.</text>
</comment>
<dbReference type="GO" id="GO:0007411">
    <property type="term" value="P:axon guidance"/>
    <property type="evidence" value="ECO:0007669"/>
    <property type="project" value="TreeGrafter"/>
</dbReference>
<dbReference type="Ensembl" id="ENSACLT00000036844.2">
    <property type="protein sequence ID" value="ENSACLP00000035994.1"/>
    <property type="gene ID" value="ENSACLG00000024390.2"/>
</dbReference>
<dbReference type="PANTHER" id="PTHR11304:SF18">
    <property type="entry name" value="EPHRIN-B2"/>
    <property type="match status" value="1"/>
</dbReference>
<dbReference type="InterPro" id="IPR001799">
    <property type="entry name" value="Ephrin_RBD"/>
</dbReference>
<dbReference type="AlphaFoldDB" id="A0A3P8R3F6"/>
<reference evidence="11" key="4">
    <citation type="submission" date="2025-09" db="UniProtKB">
        <authorList>
            <consortium name="Ensembl"/>
        </authorList>
    </citation>
    <scope>IDENTIFICATION</scope>
</reference>
<feature type="compositionally biased region" description="Basic and acidic residues" evidence="8">
    <location>
        <begin position="341"/>
        <end position="354"/>
    </location>
</feature>
<evidence type="ECO:0000256" key="8">
    <source>
        <dbReference type="SAM" id="MobiDB-lite"/>
    </source>
</evidence>
<sequence>MALNAAHSLCPQYTDLVTRIIFQPITHNVEHFKQPQEENSQLGGISFGNVSFARTWSNRRHAGTANCSRFMIPSLRVASLRFLPGMGSSAWSCGALFLLAIVCSCRAITLESIHWSSSNAKFTPGQGLILYPQIGDKMDIVCPRADASSGGKEEFYRVFLVSRSQLESCTIDQTDTPLLNCDKPNRDVKFTFKFQEFSPNLWGLEFLKGKDYYITSTSTGFLQGLDNTNGGVCRTKSMKLVLRVGQNSSDPPSTLQESPTRFPPTRPKSKAKDASTKEEDIKSKADVGSETGLFTWVVSGCVVLLVVIIVLLAVLWRHRHRRCVPDGQQSASVSLNTLGVPKRDSISSDNNGSDRSDVVFPLRASDSMICRHFERVSSDYGPPVYIVQEIMPQSPTNIYYKV</sequence>
<feature type="disulfide bond" evidence="6">
    <location>
        <begin position="169"/>
        <end position="233"/>
    </location>
</feature>
<feature type="region of interest" description="Disordered" evidence="8">
    <location>
        <begin position="335"/>
        <end position="354"/>
    </location>
</feature>
<dbReference type="InterPro" id="IPR031328">
    <property type="entry name" value="Ephrin"/>
</dbReference>
<evidence type="ECO:0000256" key="2">
    <source>
        <dbReference type="ARBA" id="ARBA00022729"/>
    </source>
</evidence>
<reference evidence="12" key="2">
    <citation type="submission" date="2023-03" db="EMBL/GenBank/DDBJ databases">
        <authorList>
            <consortium name="Wellcome Sanger Institute Data Sharing"/>
        </authorList>
    </citation>
    <scope>NUCLEOTIDE SEQUENCE [LARGE SCALE GENOMIC DNA]</scope>
</reference>
<organism evidence="11 12">
    <name type="scientific">Astatotilapia calliptera</name>
    <name type="common">Eastern happy</name>
    <name type="synonym">Chromis callipterus</name>
    <dbReference type="NCBI Taxonomy" id="8154"/>
    <lineage>
        <taxon>Eukaryota</taxon>
        <taxon>Metazoa</taxon>
        <taxon>Chordata</taxon>
        <taxon>Craniata</taxon>
        <taxon>Vertebrata</taxon>
        <taxon>Euteleostomi</taxon>
        <taxon>Actinopterygii</taxon>
        <taxon>Neopterygii</taxon>
        <taxon>Teleostei</taxon>
        <taxon>Neoteleostei</taxon>
        <taxon>Acanthomorphata</taxon>
        <taxon>Ovalentaria</taxon>
        <taxon>Cichlomorphae</taxon>
        <taxon>Cichliformes</taxon>
        <taxon>Cichlidae</taxon>
        <taxon>African cichlids</taxon>
        <taxon>Pseudocrenilabrinae</taxon>
        <taxon>Haplochromini</taxon>
        <taxon>Astatotilapia</taxon>
    </lineage>
</organism>
<evidence type="ECO:0000256" key="5">
    <source>
        <dbReference type="ARBA" id="ARBA00023180"/>
    </source>
</evidence>
<evidence type="ECO:0000256" key="6">
    <source>
        <dbReference type="PROSITE-ProRule" id="PRU00884"/>
    </source>
</evidence>
<dbReference type="InterPro" id="IPR019765">
    <property type="entry name" value="Ephrin_CS"/>
</dbReference>
<dbReference type="GeneTree" id="ENSGT00940000155868"/>
<proteinExistence type="inferred from homology"/>
<dbReference type="Pfam" id="PF00812">
    <property type="entry name" value="Ephrin"/>
    <property type="match status" value="1"/>
</dbReference>
<dbReference type="GO" id="GO:0005886">
    <property type="term" value="C:plasma membrane"/>
    <property type="evidence" value="ECO:0007669"/>
    <property type="project" value="TreeGrafter"/>
</dbReference>
<evidence type="ECO:0000256" key="9">
    <source>
        <dbReference type="SAM" id="Phobius"/>
    </source>
</evidence>
<evidence type="ECO:0000259" key="10">
    <source>
        <dbReference type="PROSITE" id="PS51551"/>
    </source>
</evidence>
<protein>
    <submittedName>
        <fullName evidence="11">Ephrin B2</fullName>
    </submittedName>
</protein>
<keyword evidence="3 7" id="KW-0472">Membrane</keyword>
<feature type="compositionally biased region" description="Basic and acidic residues" evidence="8">
    <location>
        <begin position="270"/>
        <end position="283"/>
    </location>
</feature>
<keyword evidence="9" id="KW-0812">Transmembrane</keyword>
<evidence type="ECO:0000256" key="4">
    <source>
        <dbReference type="ARBA" id="ARBA00023157"/>
    </source>
</evidence>
<dbReference type="SUPFAM" id="SSF49503">
    <property type="entry name" value="Cupredoxins"/>
    <property type="match status" value="1"/>
</dbReference>
<feature type="compositionally biased region" description="Polar residues" evidence="8">
    <location>
        <begin position="246"/>
        <end position="259"/>
    </location>
</feature>
<dbReference type="PRINTS" id="PR01347">
    <property type="entry name" value="EPHRIN"/>
</dbReference>